<name>A0A3N0XDM5_ANAGA</name>
<comment type="caution">
    <text evidence="1">The sequence shown here is derived from an EMBL/GenBank/DDBJ whole genome shotgun (WGS) entry which is preliminary data.</text>
</comment>
<sequence length="95" mass="10299">MPAAKLVPVWAPLECASRVHIDSKEALAKTKMTNGTPYGLMDLTDTCTWKPLLRLVHTAGGRYRIPAFLALIFPSEKADRNPTNSPPIPTTPASA</sequence>
<evidence type="ECO:0000313" key="2">
    <source>
        <dbReference type="Proteomes" id="UP000281406"/>
    </source>
</evidence>
<evidence type="ECO:0000313" key="1">
    <source>
        <dbReference type="EMBL" id="ROI15430.1"/>
    </source>
</evidence>
<dbReference type="Proteomes" id="UP000281406">
    <property type="component" value="Unassembled WGS sequence"/>
</dbReference>
<dbReference type="EMBL" id="RJVU01079805">
    <property type="protein sequence ID" value="ROI15430.1"/>
    <property type="molecule type" value="Genomic_DNA"/>
</dbReference>
<organism evidence="1 2">
    <name type="scientific">Anabarilius grahami</name>
    <name type="common">Kanglang fish</name>
    <name type="synonym">Barilius grahami</name>
    <dbReference type="NCBI Taxonomy" id="495550"/>
    <lineage>
        <taxon>Eukaryota</taxon>
        <taxon>Metazoa</taxon>
        <taxon>Chordata</taxon>
        <taxon>Craniata</taxon>
        <taxon>Vertebrata</taxon>
        <taxon>Euteleostomi</taxon>
        <taxon>Actinopterygii</taxon>
        <taxon>Neopterygii</taxon>
        <taxon>Teleostei</taxon>
        <taxon>Ostariophysi</taxon>
        <taxon>Cypriniformes</taxon>
        <taxon>Xenocyprididae</taxon>
        <taxon>Xenocypridinae</taxon>
        <taxon>Xenocypridinae incertae sedis</taxon>
        <taxon>Anabarilius</taxon>
    </lineage>
</organism>
<protein>
    <submittedName>
        <fullName evidence="1">Uncharacterized protein</fullName>
    </submittedName>
</protein>
<reference evidence="1 2" key="1">
    <citation type="submission" date="2018-10" db="EMBL/GenBank/DDBJ databases">
        <title>Genome assembly for a Yunnan-Guizhou Plateau 3E fish, Anabarilius grahami (Regan), and its evolutionary and genetic applications.</title>
        <authorList>
            <person name="Jiang W."/>
        </authorList>
    </citation>
    <scope>NUCLEOTIDE SEQUENCE [LARGE SCALE GENOMIC DNA]</scope>
    <source>
        <strain evidence="1">AG-KIZ</strain>
        <tissue evidence="1">Muscle</tissue>
    </source>
</reference>
<accession>A0A3N0XDM5</accession>
<proteinExistence type="predicted"/>
<keyword evidence="2" id="KW-1185">Reference proteome</keyword>
<dbReference type="AlphaFoldDB" id="A0A3N0XDM5"/>
<gene>
    <name evidence="1" type="ORF">DPX16_12982</name>
</gene>